<comment type="caution">
    <text evidence="5">Lacks conserved residue(s) required for the propagation of feature annotation.</text>
</comment>
<name>A0ABT0TWE1_9GAMM</name>
<comment type="subunit">
    <text evidence="5 7">Monomer.</text>
</comment>
<comment type="function">
    <text evidence="5">Catalyzes the reversible transfer of the terminal phosphate group between ATP and AMP. Plays an important role in cellular energy homeostasis and in adenine nucleotide metabolism.</text>
</comment>
<keyword evidence="2 5" id="KW-0545">Nucleotide biosynthesis</keyword>
<comment type="catalytic activity">
    <reaction evidence="5 7">
        <text>AMP + ATP = 2 ADP</text>
        <dbReference type="Rhea" id="RHEA:12973"/>
        <dbReference type="ChEBI" id="CHEBI:30616"/>
        <dbReference type="ChEBI" id="CHEBI:456215"/>
        <dbReference type="ChEBI" id="CHEBI:456216"/>
        <dbReference type="EC" id="2.7.4.3"/>
    </reaction>
</comment>
<protein>
    <recommendedName>
        <fullName evidence="5 7">Adenylate kinase</fullName>
        <shortName evidence="5">AK</shortName>
        <ecNumber evidence="5 7">2.7.4.3</ecNumber>
    </recommendedName>
    <alternativeName>
        <fullName evidence="5">ATP-AMP transphosphorylase</fullName>
    </alternativeName>
    <alternativeName>
        <fullName evidence="5">ATP:AMP phosphotransferase</fullName>
    </alternativeName>
    <alternativeName>
        <fullName evidence="5">Adenylate monophosphate kinase</fullName>
    </alternativeName>
</protein>
<dbReference type="EC" id="2.7.4.3" evidence="5 7"/>
<keyword evidence="5 7" id="KW-0067">ATP-binding</keyword>
<feature type="binding site" evidence="5">
    <location>
        <position position="140"/>
    </location>
    <ligand>
        <name>ATP</name>
        <dbReference type="ChEBI" id="CHEBI:30616"/>
    </ligand>
</feature>
<dbReference type="GO" id="GO:0016301">
    <property type="term" value="F:kinase activity"/>
    <property type="evidence" value="ECO:0007669"/>
    <property type="project" value="UniProtKB-KW"/>
</dbReference>
<keyword evidence="9" id="KW-1185">Reference proteome</keyword>
<keyword evidence="5" id="KW-0963">Cytoplasm</keyword>
<dbReference type="PANTHER" id="PTHR23359">
    <property type="entry name" value="NUCLEOTIDE KINASE"/>
    <property type="match status" value="1"/>
</dbReference>
<evidence type="ECO:0000313" key="9">
    <source>
        <dbReference type="Proteomes" id="UP001203831"/>
    </source>
</evidence>
<reference evidence="8" key="1">
    <citation type="submission" date="2022-01" db="EMBL/GenBank/DDBJ databases">
        <title>Genome assemble of Metamasius hemipterus Nardonella endosymbiont.</title>
        <authorList>
            <person name="Palmieri L."/>
            <person name="Pavarini R."/>
            <person name="Sharma P."/>
        </authorList>
    </citation>
    <scope>NUCLEOTIDE SEQUENCE [LARGE SCALE GENOMIC DNA]</scope>
    <source>
        <strain evidence="8">NARMHE1</strain>
    </source>
</reference>
<gene>
    <name evidence="5" type="primary">adk</name>
    <name evidence="8" type="ORF">L7J86_00750</name>
</gene>
<sequence length="141" mass="16622">MNILIFGPPGSGKGTYSKIISEKYNLLHISTGEILRKYENSDYINKIILSGELINDEIIFKILKDYIKKNINNKYYYKNNIIFDGFPRTYNQALYLNKYIKINIILKLNLDNELIFNRILGRKIHKKSGRIYHDIYNPSVL</sequence>
<feature type="binding site" evidence="5">
    <location>
        <position position="92"/>
    </location>
    <ligand>
        <name>AMP</name>
        <dbReference type="ChEBI" id="CHEBI:456215"/>
    </ligand>
</feature>
<feature type="binding site" evidence="5">
    <location>
        <begin position="131"/>
        <end position="132"/>
    </location>
    <ligand>
        <name>ATP</name>
        <dbReference type="ChEBI" id="CHEBI:30616"/>
    </ligand>
</feature>
<keyword evidence="4 5" id="KW-0418">Kinase</keyword>
<dbReference type="SUPFAM" id="SSF52540">
    <property type="entry name" value="P-loop containing nucleoside triphosphate hydrolases"/>
    <property type="match status" value="1"/>
</dbReference>
<dbReference type="RefSeq" id="WP_250672669.1">
    <property type="nucleotide sequence ID" value="NZ_JAKMAI010000007.1"/>
</dbReference>
<keyword evidence="1 5" id="KW-0808">Transferase</keyword>
<evidence type="ECO:0000256" key="6">
    <source>
        <dbReference type="RuleBase" id="RU003330"/>
    </source>
</evidence>
<dbReference type="Proteomes" id="UP001203831">
    <property type="component" value="Unassembled WGS sequence"/>
</dbReference>
<dbReference type="PRINTS" id="PR00094">
    <property type="entry name" value="ADENYLTKNASE"/>
</dbReference>
<comment type="subcellular location">
    <subcellularLocation>
        <location evidence="5 7">Cytoplasm</location>
    </subcellularLocation>
</comment>
<evidence type="ECO:0000256" key="2">
    <source>
        <dbReference type="ARBA" id="ARBA00022727"/>
    </source>
</evidence>
<feature type="binding site" evidence="5">
    <location>
        <position position="36"/>
    </location>
    <ligand>
        <name>AMP</name>
        <dbReference type="ChEBI" id="CHEBI:456215"/>
    </ligand>
</feature>
<dbReference type="EMBL" id="JAKMAI010000007">
    <property type="protein sequence ID" value="MCM0158313.1"/>
    <property type="molecule type" value="Genomic_DNA"/>
</dbReference>
<evidence type="ECO:0000256" key="7">
    <source>
        <dbReference type="RuleBase" id="RU003331"/>
    </source>
</evidence>
<dbReference type="InterPro" id="IPR000850">
    <property type="entry name" value="Adenylat/UMP-CMP_kin"/>
</dbReference>
<evidence type="ECO:0000256" key="5">
    <source>
        <dbReference type="HAMAP-Rule" id="MF_00235"/>
    </source>
</evidence>
<feature type="binding site" evidence="5">
    <location>
        <begin position="10"/>
        <end position="15"/>
    </location>
    <ligand>
        <name>ATP</name>
        <dbReference type="ChEBI" id="CHEBI:30616"/>
    </ligand>
</feature>
<dbReference type="Gene3D" id="3.40.50.300">
    <property type="entry name" value="P-loop containing nucleotide triphosphate hydrolases"/>
    <property type="match status" value="1"/>
</dbReference>
<feature type="binding site" evidence="5">
    <location>
        <position position="31"/>
    </location>
    <ligand>
        <name>AMP</name>
        <dbReference type="ChEBI" id="CHEBI:456215"/>
    </ligand>
</feature>
<feature type="binding site" evidence="5">
    <location>
        <begin position="52"/>
        <end position="54"/>
    </location>
    <ligand>
        <name>AMP</name>
        <dbReference type="ChEBI" id="CHEBI:456215"/>
    </ligand>
</feature>
<comment type="pathway">
    <text evidence="5">Purine metabolism; AMP biosynthesis via salvage pathway; AMP from ADP: step 1/1.</text>
</comment>
<proteinExistence type="inferred from homology"/>
<dbReference type="PROSITE" id="PS00113">
    <property type="entry name" value="ADENYLATE_KINASE"/>
    <property type="match status" value="1"/>
</dbReference>
<comment type="domain">
    <text evidence="5">Consists of three domains, a large central CORE domain and two small peripheral domains, NMPbind and LID, which undergo movements during catalysis. The LID domain closes over the site of phosphoryl transfer upon ATP binding. Assembling and dissambling the active center during each catalytic cycle provides an effective means to prevent ATP hydrolysis.</text>
</comment>
<keyword evidence="3 5" id="KW-0547">Nucleotide-binding</keyword>
<comment type="similarity">
    <text evidence="5 6">Belongs to the adenylate kinase family.</text>
</comment>
<evidence type="ECO:0000256" key="3">
    <source>
        <dbReference type="ARBA" id="ARBA00022741"/>
    </source>
</evidence>
<comment type="caution">
    <text evidence="8">The sequence shown here is derived from an EMBL/GenBank/DDBJ whole genome shotgun (WGS) entry which is preliminary data.</text>
</comment>
<evidence type="ECO:0000313" key="8">
    <source>
        <dbReference type="EMBL" id="MCM0158313.1"/>
    </source>
</evidence>
<dbReference type="Pfam" id="PF00406">
    <property type="entry name" value="ADK"/>
    <property type="match status" value="1"/>
</dbReference>
<evidence type="ECO:0000256" key="4">
    <source>
        <dbReference type="ARBA" id="ARBA00022777"/>
    </source>
</evidence>
<dbReference type="InterPro" id="IPR027417">
    <property type="entry name" value="P-loop_NTPase"/>
</dbReference>
<accession>A0ABT0TWE1</accession>
<feature type="binding site" evidence="5">
    <location>
        <begin position="85"/>
        <end position="88"/>
    </location>
    <ligand>
        <name>AMP</name>
        <dbReference type="ChEBI" id="CHEBI:456215"/>
    </ligand>
</feature>
<organism evidence="8 9">
    <name type="scientific">endosymbiont of Metamasius hemipterus</name>
    <dbReference type="NCBI Taxonomy" id="204627"/>
    <lineage>
        <taxon>Bacteria</taxon>
        <taxon>Pseudomonadati</taxon>
        <taxon>Pseudomonadota</taxon>
        <taxon>Gammaproteobacteria</taxon>
        <taxon>Candidatus Nardonella</taxon>
    </lineage>
</organism>
<dbReference type="CDD" id="cd01428">
    <property type="entry name" value="ADK"/>
    <property type="match status" value="1"/>
</dbReference>
<evidence type="ECO:0000256" key="1">
    <source>
        <dbReference type="ARBA" id="ARBA00022679"/>
    </source>
</evidence>
<feature type="binding site" evidence="5">
    <location>
        <position position="122"/>
    </location>
    <ligand>
        <name>ATP</name>
        <dbReference type="ChEBI" id="CHEBI:30616"/>
    </ligand>
</feature>
<dbReference type="InterPro" id="IPR033690">
    <property type="entry name" value="Adenylat_kinase_CS"/>
</dbReference>
<dbReference type="HAMAP" id="MF_00235">
    <property type="entry name" value="Adenylate_kinase_Adk"/>
    <property type="match status" value="1"/>
</dbReference>